<sequence length="51" mass="6026">MMYGDPQHHHQPVPEFHRGPPPPQMMRQLSAFSTNIAPEFHHYDGTLKYHM</sequence>
<gene>
    <name evidence="2" type="ORF">Lalb_Chr03g0032781</name>
</gene>
<comment type="caution">
    <text evidence="2">The sequence shown here is derived from an EMBL/GenBank/DDBJ whole genome shotgun (WGS) entry which is preliminary data.</text>
</comment>
<proteinExistence type="predicted"/>
<dbReference type="AlphaFoldDB" id="A0A6A4QS98"/>
<accession>A0A6A4QS98</accession>
<reference evidence="3" key="1">
    <citation type="journal article" date="2020" name="Nat. Commun.">
        <title>Genome sequence of the cluster root forming white lupin.</title>
        <authorList>
            <person name="Hufnagel B."/>
            <person name="Marques A."/>
            <person name="Soriano A."/>
            <person name="Marques L."/>
            <person name="Divol F."/>
            <person name="Doumas P."/>
            <person name="Sallet E."/>
            <person name="Mancinotti D."/>
            <person name="Carrere S."/>
            <person name="Marande W."/>
            <person name="Arribat S."/>
            <person name="Keller J."/>
            <person name="Huneau C."/>
            <person name="Blein T."/>
            <person name="Aime D."/>
            <person name="Laguerre M."/>
            <person name="Taylor J."/>
            <person name="Schubert V."/>
            <person name="Nelson M."/>
            <person name="Geu-Flores F."/>
            <person name="Crespi M."/>
            <person name="Gallardo-Guerrero K."/>
            <person name="Delaux P.-M."/>
            <person name="Salse J."/>
            <person name="Berges H."/>
            <person name="Guyot R."/>
            <person name="Gouzy J."/>
            <person name="Peret B."/>
        </authorList>
    </citation>
    <scope>NUCLEOTIDE SEQUENCE [LARGE SCALE GENOMIC DNA]</scope>
    <source>
        <strain evidence="3">cv. Amiga</strain>
    </source>
</reference>
<evidence type="ECO:0000256" key="1">
    <source>
        <dbReference type="SAM" id="MobiDB-lite"/>
    </source>
</evidence>
<dbReference type="EMBL" id="WOCE01000003">
    <property type="protein sequence ID" value="KAE9617188.1"/>
    <property type="molecule type" value="Genomic_DNA"/>
</dbReference>
<dbReference type="Proteomes" id="UP000447434">
    <property type="component" value="Chromosome 3"/>
</dbReference>
<evidence type="ECO:0000313" key="2">
    <source>
        <dbReference type="EMBL" id="KAE9617188.1"/>
    </source>
</evidence>
<evidence type="ECO:0000313" key="3">
    <source>
        <dbReference type="Proteomes" id="UP000447434"/>
    </source>
</evidence>
<keyword evidence="3" id="KW-1185">Reference proteome</keyword>
<feature type="region of interest" description="Disordered" evidence="1">
    <location>
        <begin position="1"/>
        <end position="27"/>
    </location>
</feature>
<name>A0A6A4QS98_LUPAL</name>
<protein>
    <submittedName>
        <fullName evidence="2">Uncharacterized protein</fullName>
    </submittedName>
</protein>
<organism evidence="2 3">
    <name type="scientific">Lupinus albus</name>
    <name type="common">White lupine</name>
    <name type="synonym">Lupinus termis</name>
    <dbReference type="NCBI Taxonomy" id="3870"/>
    <lineage>
        <taxon>Eukaryota</taxon>
        <taxon>Viridiplantae</taxon>
        <taxon>Streptophyta</taxon>
        <taxon>Embryophyta</taxon>
        <taxon>Tracheophyta</taxon>
        <taxon>Spermatophyta</taxon>
        <taxon>Magnoliopsida</taxon>
        <taxon>eudicotyledons</taxon>
        <taxon>Gunneridae</taxon>
        <taxon>Pentapetalae</taxon>
        <taxon>rosids</taxon>
        <taxon>fabids</taxon>
        <taxon>Fabales</taxon>
        <taxon>Fabaceae</taxon>
        <taxon>Papilionoideae</taxon>
        <taxon>50 kb inversion clade</taxon>
        <taxon>genistoids sensu lato</taxon>
        <taxon>core genistoids</taxon>
        <taxon>Genisteae</taxon>
        <taxon>Lupinus</taxon>
    </lineage>
</organism>